<evidence type="ECO:0000313" key="3">
    <source>
        <dbReference type="Proteomes" id="UP000789572"/>
    </source>
</evidence>
<comment type="caution">
    <text evidence="2">The sequence shown here is derived from an EMBL/GenBank/DDBJ whole genome shotgun (WGS) entry which is preliminary data.</text>
</comment>
<dbReference type="EMBL" id="CAJVPJ010000483">
    <property type="protein sequence ID" value="CAG8529637.1"/>
    <property type="molecule type" value="Genomic_DNA"/>
</dbReference>
<dbReference type="Proteomes" id="UP000789572">
    <property type="component" value="Unassembled WGS sequence"/>
</dbReference>
<dbReference type="AlphaFoldDB" id="A0A9N9FFB4"/>
<feature type="transmembrane region" description="Helical" evidence="1">
    <location>
        <begin position="422"/>
        <end position="444"/>
    </location>
</feature>
<keyword evidence="3" id="KW-1185">Reference proteome</keyword>
<gene>
    <name evidence="2" type="ORF">POCULU_LOCUS3995</name>
</gene>
<dbReference type="SUPFAM" id="SSF117281">
    <property type="entry name" value="Kelch motif"/>
    <property type="match status" value="1"/>
</dbReference>
<evidence type="ECO:0000256" key="1">
    <source>
        <dbReference type="SAM" id="Phobius"/>
    </source>
</evidence>
<feature type="transmembrane region" description="Helical" evidence="1">
    <location>
        <begin position="20"/>
        <end position="40"/>
    </location>
</feature>
<dbReference type="Gene3D" id="2.120.10.80">
    <property type="entry name" value="Kelch-type beta propeller"/>
    <property type="match status" value="2"/>
</dbReference>
<dbReference type="InterPro" id="IPR015915">
    <property type="entry name" value="Kelch-typ_b-propeller"/>
</dbReference>
<name>A0A9N9FFB4_9GLOM</name>
<keyword evidence="1" id="KW-0472">Membrane</keyword>
<dbReference type="OrthoDB" id="10251809at2759"/>
<proteinExistence type="predicted"/>
<sequence>MHTINHNVKIHTSRRPTTIISVYSSHFIFLFLIAFTTILVHSAGSPVPGPRTNHCAVTWTDPTGTAYLYVYGGTGASDSSPFSRIQLPLSSSYSNASWTSLSQDNMLVLSEAACIVSPDNKYLLVIGGTLANGTTPTTRPFPSALGIQAFDLQLNIWIAPPIIDSPTDAVGPLLSGRRGSVAASYMTGGAKRVVVYGGSHPSGADNNHPRTFILSMDSDDRWTWVPRVYDSSTPPPLQYPGISLINNNQIIIIGGQLLNSQGTPVTPVTDVYTFDGAALRWAGKSDKSLKAPVCSTCQIAVGNNNQISLYVIPGVSSTNTSAFNIQVLSLDKTIKQSTILNQTAADSVYGPKSPTFAYASLKDVMYIHGTSATINNIVQFNLTSGAWIQDNSFLVTANSTSQPNTTPPPAPIVSTKKSSSTLPIIVGCLIGVLGLFGLIALFMYRRRLKEKAGSGYDDRKVSDDTDNLVDDQESVSAIANPRDFLSNLMRRLSSLKTVSVQLVDEERSDKRQSSELDK</sequence>
<keyword evidence="1" id="KW-0812">Transmembrane</keyword>
<reference evidence="2" key="1">
    <citation type="submission" date="2021-06" db="EMBL/GenBank/DDBJ databases">
        <authorList>
            <person name="Kallberg Y."/>
            <person name="Tangrot J."/>
            <person name="Rosling A."/>
        </authorList>
    </citation>
    <scope>NUCLEOTIDE SEQUENCE</scope>
    <source>
        <strain evidence="2">IA702</strain>
    </source>
</reference>
<accession>A0A9N9FFB4</accession>
<organism evidence="2 3">
    <name type="scientific">Paraglomus occultum</name>
    <dbReference type="NCBI Taxonomy" id="144539"/>
    <lineage>
        <taxon>Eukaryota</taxon>
        <taxon>Fungi</taxon>
        <taxon>Fungi incertae sedis</taxon>
        <taxon>Mucoromycota</taxon>
        <taxon>Glomeromycotina</taxon>
        <taxon>Glomeromycetes</taxon>
        <taxon>Paraglomerales</taxon>
        <taxon>Paraglomeraceae</taxon>
        <taxon>Paraglomus</taxon>
    </lineage>
</organism>
<keyword evidence="1" id="KW-1133">Transmembrane helix</keyword>
<protein>
    <submittedName>
        <fullName evidence="2">6760_t:CDS:1</fullName>
    </submittedName>
</protein>
<dbReference type="PANTHER" id="PTHR23244:SF456">
    <property type="entry name" value="MULTIPLE EPIDERMAL GROWTH FACTOR-LIKE DOMAINS PROTEIN 8"/>
    <property type="match status" value="1"/>
</dbReference>
<evidence type="ECO:0000313" key="2">
    <source>
        <dbReference type="EMBL" id="CAG8529637.1"/>
    </source>
</evidence>
<dbReference type="PANTHER" id="PTHR23244">
    <property type="entry name" value="KELCH REPEAT DOMAIN"/>
    <property type="match status" value="1"/>
</dbReference>